<keyword evidence="4" id="KW-0963">Cytoplasm</keyword>
<keyword evidence="3" id="KW-0067">ATP-binding</keyword>
<keyword evidence="10" id="KW-1185">Reference proteome</keyword>
<feature type="coiled-coil region" evidence="6">
    <location>
        <begin position="843"/>
        <end position="873"/>
    </location>
</feature>
<dbReference type="AlphaFoldDB" id="A0A2P4SRM5"/>
<dbReference type="GO" id="GO:0007052">
    <property type="term" value="P:mitotic spindle organization"/>
    <property type="evidence" value="ECO:0007669"/>
    <property type="project" value="TreeGrafter"/>
</dbReference>
<dbReference type="EMBL" id="PPHD01027165">
    <property type="protein sequence ID" value="POI26755.1"/>
    <property type="molecule type" value="Genomic_DNA"/>
</dbReference>
<dbReference type="GO" id="GO:0005524">
    <property type="term" value="F:ATP binding"/>
    <property type="evidence" value="ECO:0007669"/>
    <property type="project" value="UniProtKB-KW"/>
</dbReference>
<dbReference type="PANTHER" id="PTHR47969:SF8">
    <property type="entry name" value="KINESIN FAMILY MEMBER 7"/>
    <property type="match status" value="1"/>
</dbReference>
<organism evidence="9 10">
    <name type="scientific">Bambusicola thoracicus</name>
    <name type="common">Chinese bamboo-partridge</name>
    <name type="synonym">Perdix thoracica</name>
    <dbReference type="NCBI Taxonomy" id="9083"/>
    <lineage>
        <taxon>Eukaryota</taxon>
        <taxon>Metazoa</taxon>
        <taxon>Chordata</taxon>
        <taxon>Craniata</taxon>
        <taxon>Vertebrata</taxon>
        <taxon>Euteleostomi</taxon>
        <taxon>Archelosauria</taxon>
        <taxon>Archosauria</taxon>
        <taxon>Dinosauria</taxon>
        <taxon>Saurischia</taxon>
        <taxon>Theropoda</taxon>
        <taxon>Coelurosauria</taxon>
        <taxon>Aves</taxon>
        <taxon>Neognathae</taxon>
        <taxon>Galloanserae</taxon>
        <taxon>Galliformes</taxon>
        <taxon>Phasianidae</taxon>
        <taxon>Perdicinae</taxon>
        <taxon>Bambusicola</taxon>
    </lineage>
</organism>
<keyword evidence="6" id="KW-0175">Coiled coil</keyword>
<name>A0A2P4SRM5_BAMTH</name>
<comment type="caution">
    <text evidence="9">The sequence shown here is derived from an EMBL/GenBank/DDBJ whole genome shotgun (WGS) entry which is preliminary data.</text>
</comment>
<proteinExistence type="inferred from homology"/>
<dbReference type="FunFam" id="3.40.850.10:FF:000236">
    <property type="entry name" value="Kinesin-like protein"/>
    <property type="match status" value="1"/>
</dbReference>
<feature type="coiled-coil region" evidence="6">
    <location>
        <begin position="378"/>
        <end position="430"/>
    </location>
</feature>
<dbReference type="InterPro" id="IPR027640">
    <property type="entry name" value="Kinesin-like_fam"/>
</dbReference>
<accession>A0A2P4SRM5</accession>
<protein>
    <recommendedName>
        <fullName evidence="8">Kinesin motor domain-containing protein</fullName>
    </recommendedName>
</protein>
<evidence type="ECO:0000256" key="4">
    <source>
        <dbReference type="ARBA" id="ARBA00023212"/>
    </source>
</evidence>
<dbReference type="InterPro" id="IPR036961">
    <property type="entry name" value="Kinesin_motor_dom_sf"/>
</dbReference>
<gene>
    <name evidence="9" type="ORF">CIB84_009496</name>
</gene>
<dbReference type="GO" id="GO:0008017">
    <property type="term" value="F:microtubule binding"/>
    <property type="evidence" value="ECO:0007669"/>
    <property type="project" value="InterPro"/>
</dbReference>
<feature type="compositionally biased region" description="Basic and acidic residues" evidence="7">
    <location>
        <begin position="510"/>
        <end position="529"/>
    </location>
</feature>
<dbReference type="GO" id="GO:0003777">
    <property type="term" value="F:microtubule motor activity"/>
    <property type="evidence" value="ECO:0007669"/>
    <property type="project" value="InterPro"/>
</dbReference>
<dbReference type="Pfam" id="PF25764">
    <property type="entry name" value="KIF21A_4th"/>
    <property type="match status" value="1"/>
</dbReference>
<evidence type="ECO:0000256" key="5">
    <source>
        <dbReference type="PROSITE-ProRule" id="PRU00283"/>
    </source>
</evidence>
<dbReference type="PRINTS" id="PR00380">
    <property type="entry name" value="KINESINHEAVY"/>
</dbReference>
<dbReference type="InterPro" id="IPR027417">
    <property type="entry name" value="P-loop_NTPase"/>
</dbReference>
<feature type="region of interest" description="Disordered" evidence="7">
    <location>
        <begin position="1111"/>
        <end position="1146"/>
    </location>
</feature>
<dbReference type="SUPFAM" id="SSF52540">
    <property type="entry name" value="P-loop containing nucleoside triphosphate hydrolases"/>
    <property type="match status" value="1"/>
</dbReference>
<dbReference type="GO" id="GO:0007018">
    <property type="term" value="P:microtubule-based movement"/>
    <property type="evidence" value="ECO:0007669"/>
    <property type="project" value="InterPro"/>
</dbReference>
<comment type="similarity">
    <text evidence="5">Belongs to the TRAFAC class myosin-kinesin ATPase superfamily. Kinesin family.</text>
</comment>
<dbReference type="Pfam" id="PF00225">
    <property type="entry name" value="Kinesin"/>
    <property type="match status" value="1"/>
</dbReference>
<dbReference type="SMART" id="SM00129">
    <property type="entry name" value="KISc"/>
    <property type="match status" value="1"/>
</dbReference>
<evidence type="ECO:0000256" key="7">
    <source>
        <dbReference type="SAM" id="MobiDB-lite"/>
    </source>
</evidence>
<dbReference type="GO" id="GO:0051231">
    <property type="term" value="P:spindle elongation"/>
    <property type="evidence" value="ECO:0007669"/>
    <property type="project" value="TreeGrafter"/>
</dbReference>
<evidence type="ECO:0000256" key="2">
    <source>
        <dbReference type="ARBA" id="ARBA00022741"/>
    </source>
</evidence>
<feature type="compositionally biased region" description="Polar residues" evidence="7">
    <location>
        <begin position="1112"/>
        <end position="1121"/>
    </location>
</feature>
<dbReference type="GO" id="GO:0005875">
    <property type="term" value="C:microtubule associated complex"/>
    <property type="evidence" value="ECO:0007669"/>
    <property type="project" value="TreeGrafter"/>
</dbReference>
<sequence length="1167" mass="134245">MAETFQLIDENDLIDYTVRVSYLEVYKEEFRDLLQVDTASKDIQIREDDKGNIVLCGVKESEVEGLDEVLSLLEMGNTAKHTGATHINAQSSRSHTIFTVTMEQRRGAGRVTRLALSNQPTIPASGQVLVSKFHFVDLAGSERIVKTGNTGERLKESIQINSGLLALGNVISALGDPRRKGSHIPYRDSKITRILKDSLGGNAQTVMIACVSPSSSDFDESLNTLNYASRAQNIQNKAVVNCRKETEQVEELHLQIKNLQKALEQRHRSETRIINRSDTAKRCPQEPTARLLAECAHYRTCTDAAYRLLMELQEDSNLTVEQILRVKEWLCAVESERSELTSAGLDSGIESTSAEDQSLEAQGCKLPKAQVSTEKGCEAIKDKHVANLQRQVERLEEENRDFLAALEDAMEQYKLQSDKLQEQQDKISELHVRLEMAMPNLCVPELLENLHLVTATQRPHTAPLAARQPHDLNRVPSEQNGRGLCQKQLDSSPSLKEDSTSCHPNLRSSAELKEMALRREHSQGLEKAAELSSEEDEEWEQRQSQYQRRRQERPAGKDSEWRLVQAQQKIRELAINIRMKEELITELIKTGRDAQALNKQYCQKIGELEQEAEQVRAELSDSQKQLQELEGKEPWDPGEKRKLQEYRTRVAAAQSKARVLSKKKQATERLVSLSAQSEKRVQELERNIQLMRRQQGQLQRRLREESEQKRRLEAEMNKRQHRVKELELKHEQHQKILRIKTEEIAAFQRKRRSGSNGSVISLEQQQKIEEQKKWLDMEMDKVLEQRRALDELEDELRKREAIVAKKEALLQEKNGLESKRLRSSQKELTEKNGQLRHGSAHDQQQIRQEISNLRQEKDQLLKQRLELDNKLRQGTLLSPEEERILFQLDEAIEALDAAIEYKNESITCRQRVLRASASLLSQCEMNLMAKLSYLSSSETRALLCKYFDKVVTLREDQHRQHIAFSELEMQLEEQQQLVHWLEAAVERQRLEMDRQLTLQQKEHEQSMQLLLQQSREHMEEGLASSKLQYEGRIQVLEKELSRYMRANQELSQRLNSINPHPGAAKGVERNMHMGTCEEFSHGELPLPPAEENHRGRDESRDLVHAPLPATWRRSSLPTDSTGDLRHEVHLPRSLGPAKPRREPRRASLNVTPLPYHPAMIDVRKNPL</sequence>
<feature type="region of interest" description="Disordered" evidence="7">
    <location>
        <begin position="460"/>
        <end position="560"/>
    </location>
</feature>
<dbReference type="PROSITE" id="PS00411">
    <property type="entry name" value="KINESIN_MOTOR_1"/>
    <property type="match status" value="1"/>
</dbReference>
<evidence type="ECO:0000259" key="8">
    <source>
        <dbReference type="PROSITE" id="PS50067"/>
    </source>
</evidence>
<reference evidence="9 10" key="1">
    <citation type="submission" date="2018-01" db="EMBL/GenBank/DDBJ databases">
        <title>Comparison of the Chinese Bamboo Partridge and Red Junglefowl genome sequences highlights the importance of demography in genome evolution.</title>
        <authorList>
            <person name="Tiley G.P."/>
            <person name="Kimball R.T."/>
            <person name="Braun E.L."/>
            <person name="Burleigh J.G."/>
        </authorList>
    </citation>
    <scope>NUCLEOTIDE SEQUENCE [LARGE SCALE GENOMIC DNA]</scope>
    <source>
        <strain evidence="9">RTK389</strain>
        <tissue evidence="9">Blood</tissue>
    </source>
</reference>
<keyword evidence="2" id="KW-0547">Nucleotide-binding</keyword>
<feature type="coiled-coil region" evidence="6">
    <location>
        <begin position="775"/>
        <end position="819"/>
    </location>
</feature>
<dbReference type="OrthoDB" id="3176171at2759"/>
<dbReference type="Proteomes" id="UP000237246">
    <property type="component" value="Unassembled WGS sequence"/>
</dbReference>
<dbReference type="InterPro" id="IPR001752">
    <property type="entry name" value="Kinesin_motor_dom"/>
</dbReference>
<feature type="region of interest" description="Disordered" evidence="7">
    <location>
        <begin position="619"/>
        <end position="638"/>
    </location>
</feature>
<dbReference type="Gene3D" id="3.40.850.10">
    <property type="entry name" value="Kinesin motor domain"/>
    <property type="match status" value="1"/>
</dbReference>
<evidence type="ECO:0000256" key="3">
    <source>
        <dbReference type="ARBA" id="ARBA00022840"/>
    </source>
</evidence>
<evidence type="ECO:0000256" key="6">
    <source>
        <dbReference type="SAM" id="Coils"/>
    </source>
</evidence>
<keyword evidence="4" id="KW-0206">Cytoskeleton</keyword>
<feature type="domain" description="Kinesin motor" evidence="8">
    <location>
        <begin position="1"/>
        <end position="234"/>
    </location>
</feature>
<dbReference type="InterPro" id="IPR019821">
    <property type="entry name" value="Kinesin_motor_CS"/>
</dbReference>
<feature type="coiled-coil region" evidence="6">
    <location>
        <begin position="1026"/>
        <end position="1053"/>
    </location>
</feature>
<comment type="caution">
    <text evidence="5">Lacks conserved residue(s) required for the propagation of feature annotation.</text>
</comment>
<feature type="coiled-coil region" evidence="6">
    <location>
        <begin position="242"/>
        <end position="269"/>
    </location>
</feature>
<evidence type="ECO:0000256" key="1">
    <source>
        <dbReference type="ARBA" id="ARBA00004245"/>
    </source>
</evidence>
<comment type="subcellular location">
    <subcellularLocation>
        <location evidence="1">Cytoplasm</location>
        <location evidence="1">Cytoskeleton</location>
    </subcellularLocation>
</comment>
<dbReference type="PROSITE" id="PS50067">
    <property type="entry name" value="KINESIN_MOTOR_2"/>
    <property type="match status" value="1"/>
</dbReference>
<evidence type="ECO:0000313" key="9">
    <source>
        <dbReference type="EMBL" id="POI26755.1"/>
    </source>
</evidence>
<dbReference type="PANTHER" id="PTHR47969">
    <property type="entry name" value="CHROMOSOME-ASSOCIATED KINESIN KIF4A-RELATED"/>
    <property type="match status" value="1"/>
</dbReference>
<evidence type="ECO:0000313" key="10">
    <source>
        <dbReference type="Proteomes" id="UP000237246"/>
    </source>
</evidence>